<dbReference type="SUPFAM" id="SSF53335">
    <property type="entry name" value="S-adenosyl-L-methionine-dependent methyltransferases"/>
    <property type="match status" value="1"/>
</dbReference>
<dbReference type="EMBL" id="MT144002">
    <property type="protein sequence ID" value="QJA46044.1"/>
    <property type="molecule type" value="Genomic_DNA"/>
</dbReference>
<dbReference type="Gene3D" id="3.40.50.150">
    <property type="entry name" value="Vaccinia Virus protein VP39"/>
    <property type="match status" value="1"/>
</dbReference>
<sequence>MNQKNYWERENLIKRRLPEHPCIREYVVPKIKEIQKIIQINKENTFLDVGCGNGFFGYYFEKICRTTGVDYSEKMIELNPIKNKHIMDANNLKFKDNSFDIVFCHALLHHIEDIDRVIQEMRRVSKKYIVILEPNRNNPLMFLFSLIIKEERKALNFSLAYLKKIVSKNLKIIDAFSYGMIVPNKTPKIFLPIVKLFNFKQPFGMTNFVITQK</sequence>
<dbReference type="Pfam" id="PF08241">
    <property type="entry name" value="Methyltransf_11"/>
    <property type="match status" value="1"/>
</dbReference>
<feature type="domain" description="Methyltransferase type 11" evidence="1">
    <location>
        <begin position="47"/>
        <end position="127"/>
    </location>
</feature>
<dbReference type="PANTHER" id="PTHR43591">
    <property type="entry name" value="METHYLTRANSFERASE"/>
    <property type="match status" value="1"/>
</dbReference>
<evidence type="ECO:0000313" key="2">
    <source>
        <dbReference type="EMBL" id="QJA46044.1"/>
    </source>
</evidence>
<dbReference type="GO" id="GO:0032259">
    <property type="term" value="P:methylation"/>
    <property type="evidence" value="ECO:0007669"/>
    <property type="project" value="UniProtKB-KW"/>
</dbReference>
<dbReference type="InterPro" id="IPR029063">
    <property type="entry name" value="SAM-dependent_MTases_sf"/>
</dbReference>
<proteinExistence type="predicted"/>
<dbReference type="CDD" id="cd02440">
    <property type="entry name" value="AdoMet_MTases"/>
    <property type="match status" value="1"/>
</dbReference>
<accession>A0A6H1ZER6</accession>
<reference evidence="2" key="1">
    <citation type="submission" date="2020-03" db="EMBL/GenBank/DDBJ databases">
        <title>The deep terrestrial virosphere.</title>
        <authorList>
            <person name="Holmfeldt K."/>
            <person name="Nilsson E."/>
            <person name="Simone D."/>
            <person name="Lopez-Fernandez M."/>
            <person name="Wu X."/>
            <person name="de Brujin I."/>
            <person name="Lundin D."/>
            <person name="Andersson A."/>
            <person name="Bertilsson S."/>
            <person name="Dopson M."/>
        </authorList>
    </citation>
    <scope>NUCLEOTIDE SEQUENCE</scope>
    <source>
        <strain evidence="2">TM448A00312</strain>
        <strain evidence="3">TM448B01090</strain>
    </source>
</reference>
<evidence type="ECO:0000313" key="3">
    <source>
        <dbReference type="EMBL" id="QJH97804.1"/>
    </source>
</evidence>
<dbReference type="InterPro" id="IPR013216">
    <property type="entry name" value="Methyltransf_11"/>
</dbReference>
<evidence type="ECO:0000259" key="1">
    <source>
        <dbReference type="Pfam" id="PF08241"/>
    </source>
</evidence>
<keyword evidence="2" id="KW-0808">Transferase</keyword>
<dbReference type="GO" id="GO:0008757">
    <property type="term" value="F:S-adenosylmethionine-dependent methyltransferase activity"/>
    <property type="evidence" value="ECO:0007669"/>
    <property type="project" value="InterPro"/>
</dbReference>
<dbReference type="EMBL" id="MT144702">
    <property type="protein sequence ID" value="QJH97804.1"/>
    <property type="molecule type" value="Genomic_DNA"/>
</dbReference>
<dbReference type="AlphaFoldDB" id="A0A6H1ZER6"/>
<keyword evidence="2" id="KW-0489">Methyltransferase</keyword>
<protein>
    <submittedName>
        <fullName evidence="2">Putative methyltransferase</fullName>
    </submittedName>
</protein>
<dbReference type="PANTHER" id="PTHR43591:SF24">
    <property type="entry name" value="2-METHOXY-6-POLYPRENYL-1,4-BENZOQUINOL METHYLASE, MITOCHONDRIAL"/>
    <property type="match status" value="1"/>
</dbReference>
<organism evidence="2">
    <name type="scientific">viral metagenome</name>
    <dbReference type="NCBI Taxonomy" id="1070528"/>
    <lineage>
        <taxon>unclassified sequences</taxon>
        <taxon>metagenomes</taxon>
        <taxon>organismal metagenomes</taxon>
    </lineage>
</organism>
<name>A0A6H1ZER6_9ZZZZ</name>
<gene>
    <name evidence="2" type="ORF">TM448A00312_0002</name>
    <name evidence="3" type="ORF">TM448B01090_0015</name>
</gene>